<organism evidence="2 3">
    <name type="scientific">Serratia phage Eta</name>
    <dbReference type="NCBI Taxonomy" id="1282995"/>
    <lineage>
        <taxon>Viruses</taxon>
        <taxon>Duplodnaviria</taxon>
        <taxon>Heunggongvirae</taxon>
        <taxon>Uroviricota</taxon>
        <taxon>Caudoviricetes</taxon>
        <taxon>Sarkviridae</taxon>
        <taxon>Seretavirus</taxon>
        <taxon>Seretavirus eta</taxon>
    </lineage>
</organism>
<sequence>MSTALAAIAQSSGVSVDDVTDVLKGMIISAKNQHGAQVSNAELAVVSGVCAKYDLNPMVKECAAFISGGKLQVVLMIDGWYRIVNRQPNFDGVEFDDHIDDKSVLTAITCRMYIKGRTRPVVVTEYMSECRDPKSSVWQKWPARMLRHKAYIQCARMTFGISDMIDNDEASRITQGEKNITQQASSVSTVDYQAIDQAMGECEDHDALNKLCAEIRAEMEKRGTWNSEKVTLADMKSRHKARIDAAVVTDEFEVVEDDNDGAVKSDVEDSATDDDVPFE</sequence>
<dbReference type="RefSeq" id="YP_008130312.1">
    <property type="nucleotide sequence ID" value="NC_021563.1"/>
</dbReference>
<protein>
    <submittedName>
        <fullName evidence="2">Recombination protein bet</fullName>
    </submittedName>
</protein>
<dbReference type="EMBL" id="KC460990">
    <property type="protein sequence ID" value="AGN89465.1"/>
    <property type="molecule type" value="Genomic_DNA"/>
</dbReference>
<evidence type="ECO:0000313" key="2">
    <source>
        <dbReference type="EMBL" id="AGN89465.1"/>
    </source>
</evidence>
<dbReference type="Proteomes" id="UP000014420">
    <property type="component" value="Segment"/>
</dbReference>
<feature type="region of interest" description="Disordered" evidence="1">
    <location>
        <begin position="258"/>
        <end position="279"/>
    </location>
</feature>
<name>R9VYI4_9CAUD</name>
<dbReference type="OrthoDB" id="5629at10239"/>
<dbReference type="GeneID" id="15957245"/>
<feature type="compositionally biased region" description="Acidic residues" evidence="1">
    <location>
        <begin position="268"/>
        <end position="279"/>
    </location>
</feature>
<dbReference type="InterPro" id="IPR018330">
    <property type="entry name" value="RecT_fam"/>
</dbReference>
<proteinExistence type="predicted"/>
<dbReference type="GO" id="GO:0003677">
    <property type="term" value="F:DNA binding"/>
    <property type="evidence" value="ECO:0007669"/>
    <property type="project" value="InterPro"/>
</dbReference>
<evidence type="ECO:0000313" key="3">
    <source>
        <dbReference type="Proteomes" id="UP000014420"/>
    </source>
</evidence>
<reference evidence="2 3" key="1">
    <citation type="journal article" date="2014" name="Virol. J.">
        <title>The genome and proteome of Serratia bacteriophage ? which forms unstable lysogens.</title>
        <authorList>
            <person name="Denyes J.M."/>
            <person name="Krell P.J."/>
            <person name="Manderville R.A."/>
            <person name="Ackermann H.W."/>
            <person name="She Y.M."/>
            <person name="Kropinski A.M."/>
        </authorList>
    </citation>
    <scope>NUCLEOTIDE SEQUENCE [LARGE SCALE GENOMIC DNA]</scope>
</reference>
<dbReference type="GO" id="GO:0006259">
    <property type="term" value="P:DNA metabolic process"/>
    <property type="evidence" value="ECO:0007669"/>
    <property type="project" value="InterPro"/>
</dbReference>
<dbReference type="KEGG" id="vg:15957245"/>
<keyword evidence="3" id="KW-1185">Reference proteome</keyword>
<accession>R9VYI4</accession>
<dbReference type="Pfam" id="PF03837">
    <property type="entry name" value="RecT"/>
    <property type="match status" value="1"/>
</dbReference>
<gene>
    <name evidence="2" type="primary">bet</name>
    <name evidence="2" type="ORF">Eta_0019</name>
</gene>
<evidence type="ECO:0000256" key="1">
    <source>
        <dbReference type="SAM" id="MobiDB-lite"/>
    </source>
</evidence>